<reference evidence="2" key="1">
    <citation type="submission" date="2019-10" db="EMBL/GenBank/DDBJ databases">
        <title>Lacipirellula parvula gen. nov., sp. nov., representing a lineage of planctomycetes widespread in freshwater anoxic habitats, and description of the family Lacipirellulaceae.</title>
        <authorList>
            <person name="Dedysh S.N."/>
            <person name="Kulichevskaya I.S."/>
            <person name="Beletsky A.V."/>
            <person name="Rakitin A.L."/>
            <person name="Mardanov A.V."/>
            <person name="Ivanova A.A."/>
            <person name="Saltykova V.X."/>
            <person name="Rijpstra W.I.C."/>
            <person name="Sinninghe Damste J.S."/>
            <person name="Ravin N.V."/>
        </authorList>
    </citation>
    <scope>NUCLEOTIDE SEQUENCE [LARGE SCALE GENOMIC DNA]</scope>
    <source>
        <strain evidence="2">PX69</strain>
    </source>
</reference>
<proteinExistence type="predicted"/>
<accession>A0A5K7XBS0</accession>
<sequence>MRFINAPSIRNVPNVGWQIMLEDERWHTCRQEIDARFIANGVAIANSVIRGERAGEEVARELDQAAASVSRHIGECETGTLIAAAASHARLDTRACDASSDWVREDESFPILVSGTVVKCESEEDRRLLADAKLIVERQVTNTWFAPDRLELIGDACERYSIWKYQRLVKAAIDRSGSRAAELPPQHS</sequence>
<evidence type="ECO:0000313" key="1">
    <source>
        <dbReference type="EMBL" id="BBO33805.1"/>
    </source>
</evidence>
<gene>
    <name evidence="1" type="ORF">PLANPX_3417</name>
</gene>
<protein>
    <submittedName>
        <fullName evidence="1">Uncharacterized protein</fullName>
    </submittedName>
</protein>
<keyword evidence="2" id="KW-1185">Reference proteome</keyword>
<dbReference type="RefSeq" id="WP_152099507.1">
    <property type="nucleotide sequence ID" value="NZ_AP021861.1"/>
</dbReference>
<dbReference type="AlphaFoldDB" id="A0A5K7XBS0"/>
<dbReference type="EMBL" id="AP021861">
    <property type="protein sequence ID" value="BBO33805.1"/>
    <property type="molecule type" value="Genomic_DNA"/>
</dbReference>
<evidence type="ECO:0000313" key="2">
    <source>
        <dbReference type="Proteomes" id="UP000326837"/>
    </source>
</evidence>
<dbReference type="Proteomes" id="UP000326837">
    <property type="component" value="Chromosome"/>
</dbReference>
<name>A0A5K7XBS0_9BACT</name>
<organism evidence="1 2">
    <name type="scientific">Lacipirellula parvula</name>
    <dbReference type="NCBI Taxonomy" id="2650471"/>
    <lineage>
        <taxon>Bacteria</taxon>
        <taxon>Pseudomonadati</taxon>
        <taxon>Planctomycetota</taxon>
        <taxon>Planctomycetia</taxon>
        <taxon>Pirellulales</taxon>
        <taxon>Lacipirellulaceae</taxon>
        <taxon>Lacipirellula</taxon>
    </lineage>
</organism>
<dbReference type="KEGG" id="lpav:PLANPX_3417"/>